<reference evidence="1" key="1">
    <citation type="journal article" date="2017" name="Elife">
        <title>The kinetoplastid-infecting Bodo saltans virus (BsV), a window into the most abundant giant viruses in the sea.</title>
        <authorList>
            <person name="Deeg C.M."/>
            <person name="Chow C.-E.T."/>
            <person name="Suttle C.A."/>
        </authorList>
    </citation>
    <scope>NUCLEOTIDE SEQUENCE</scope>
    <source>
        <strain evidence="1">NG1</strain>
    </source>
</reference>
<dbReference type="Proteomes" id="UP000240325">
    <property type="component" value="Segment"/>
</dbReference>
<keyword evidence="2" id="KW-1185">Reference proteome</keyword>
<sequence>MYSNCQRHQCANRYTDCKNLARLGSTTCSTSCRRVVEHVERRTFITCISGKCAMCDCSPIVGKACSFECQKKLDWITSRYPGTVATRNGVQTTSGIATAVFAANQQPSRQLRQLQPQPQRFNYHPYDTDDTYVVDPIGNVWCMQTVVEPLPVFVPGVGVFGMFQQPLGLPCYQTFDAPFLY</sequence>
<gene>
    <name evidence="1" type="ORF">BMW23_0680</name>
</gene>
<dbReference type="EMBL" id="MF782455">
    <property type="protein sequence ID" value="ATZ80726.1"/>
    <property type="molecule type" value="Genomic_DNA"/>
</dbReference>
<proteinExistence type="predicted"/>
<name>A0A2H4UV42_9VIRU</name>
<evidence type="ECO:0000313" key="2">
    <source>
        <dbReference type="Proteomes" id="UP000240325"/>
    </source>
</evidence>
<evidence type="ECO:0000313" key="1">
    <source>
        <dbReference type="EMBL" id="ATZ80726.1"/>
    </source>
</evidence>
<organism evidence="1">
    <name type="scientific">Bodo saltans virus</name>
    <dbReference type="NCBI Taxonomy" id="2024608"/>
    <lineage>
        <taxon>Viruses</taxon>
        <taxon>Varidnaviria</taxon>
        <taxon>Bamfordvirae</taxon>
        <taxon>Nucleocytoviricota</taxon>
        <taxon>Megaviricetes</taxon>
        <taxon>Imitervirales</taxon>
        <taxon>Mimiviridae</taxon>
        <taxon>Klosneuvirinae</taxon>
        <taxon>Theiavirus</taxon>
        <taxon>Theiavirus salishense</taxon>
    </lineage>
</organism>
<accession>A0A2H4UV42</accession>
<protein>
    <submittedName>
        <fullName evidence="1">Uncharacterized protein</fullName>
    </submittedName>
</protein>